<dbReference type="Proteomes" id="UP000288388">
    <property type="component" value="Unassembled WGS sequence"/>
</dbReference>
<evidence type="ECO:0000313" key="10">
    <source>
        <dbReference type="EMBL" id="RVU96303.1"/>
    </source>
</evidence>
<evidence type="ECO:0000256" key="5">
    <source>
        <dbReference type="ARBA" id="ARBA00022946"/>
    </source>
</evidence>
<keyword evidence="3" id="KW-0378">Hydrolase</keyword>
<dbReference type="GO" id="GO:0000036">
    <property type="term" value="F:acyl carrier activity"/>
    <property type="evidence" value="ECO:0007669"/>
    <property type="project" value="TreeGrafter"/>
</dbReference>
<evidence type="ECO:0000256" key="4">
    <source>
        <dbReference type="ARBA" id="ARBA00022832"/>
    </source>
</evidence>
<accession>A0A437URP0</accession>
<dbReference type="InterPro" id="IPR029069">
    <property type="entry name" value="HotDog_dom_sf"/>
</dbReference>
<dbReference type="EMBL" id="RYZS01000001">
    <property type="protein sequence ID" value="RVU96303.1"/>
    <property type="molecule type" value="Genomic_DNA"/>
</dbReference>
<comment type="similarity">
    <text evidence="1">Belongs to the acyl-ACP thioesterase family.</text>
</comment>
<dbReference type="InterPro" id="IPR049427">
    <property type="entry name" value="Acyl-ACP_TE_C"/>
</dbReference>
<dbReference type="InterPro" id="IPR045023">
    <property type="entry name" value="FATA/B"/>
</dbReference>
<gene>
    <name evidence="10" type="ORF">EK398_16425</name>
</gene>
<evidence type="ECO:0000259" key="9">
    <source>
        <dbReference type="Pfam" id="PF20791"/>
    </source>
</evidence>
<evidence type="ECO:0000256" key="7">
    <source>
        <dbReference type="ARBA" id="ARBA00023160"/>
    </source>
</evidence>
<keyword evidence="7" id="KW-0275">Fatty acid biosynthesis</keyword>
<dbReference type="GO" id="GO:0016297">
    <property type="term" value="F:fatty acyl-[ACP] hydrolase activity"/>
    <property type="evidence" value="ECO:0007669"/>
    <property type="project" value="InterPro"/>
</dbReference>
<comment type="caution">
    <text evidence="10">The sequence shown here is derived from an EMBL/GenBank/DDBJ whole genome shotgun (WGS) entry which is preliminary data.</text>
</comment>
<evidence type="ECO:0000256" key="1">
    <source>
        <dbReference type="ARBA" id="ARBA00006500"/>
    </source>
</evidence>
<keyword evidence="5" id="KW-0809">Transit peptide</keyword>
<feature type="domain" description="Acyl-ACP thioesterase N-terminal hotdog" evidence="8">
    <location>
        <begin position="2"/>
        <end position="131"/>
    </location>
</feature>
<dbReference type="RefSeq" id="WP_127979601.1">
    <property type="nucleotide sequence ID" value="NZ_JARPWG010000034.1"/>
</dbReference>
<keyword evidence="6" id="KW-0443">Lipid metabolism</keyword>
<sequence length="245" mass="29031">MGKRYTLNHEVAYYECDINQNMTFPALLSVAIKASSDQSDQLERGTEYINTLGITWVITQTEVTIDRLPKVGEQITVVTEPTEFNRYFCYRSFWVYDSEETELLKIDMSFVLMDVENRKMSSVDAKLMAPYESPQVKKIRRWPKIEKVEGEQHQLYHVRYYDLDSNHHVNNAMYFNWLIDVLGYDFMTQHEPTYVNVKFDKEVLYGNDIESFYEIVEAEEVKTRHEIRLGDQLACEANILWQKRS</sequence>
<dbReference type="CDD" id="cd00586">
    <property type="entry name" value="4HBT"/>
    <property type="match status" value="1"/>
</dbReference>
<name>A0A437URP0_ENTAV</name>
<dbReference type="Pfam" id="PF20791">
    <property type="entry name" value="Acyl-ACP_TE_C"/>
    <property type="match status" value="1"/>
</dbReference>
<dbReference type="SUPFAM" id="SSF54637">
    <property type="entry name" value="Thioesterase/thiol ester dehydrase-isomerase"/>
    <property type="match status" value="2"/>
</dbReference>
<dbReference type="PANTHER" id="PTHR31727:SF6">
    <property type="entry name" value="OLEOYL-ACYL CARRIER PROTEIN THIOESTERASE 1, CHLOROPLASTIC"/>
    <property type="match status" value="1"/>
</dbReference>
<dbReference type="AlphaFoldDB" id="A0A437URP0"/>
<dbReference type="PANTHER" id="PTHR31727">
    <property type="entry name" value="OLEOYL-ACYL CARRIER PROTEIN THIOESTERASE 1, CHLOROPLASTIC"/>
    <property type="match status" value="1"/>
</dbReference>
<dbReference type="Gene3D" id="3.10.129.10">
    <property type="entry name" value="Hotdog Thioesterase"/>
    <property type="match status" value="1"/>
</dbReference>
<feature type="domain" description="Acyl-ACP thioesterase-like C-terminal" evidence="9">
    <location>
        <begin position="147"/>
        <end position="243"/>
    </location>
</feature>
<organism evidence="10 11">
    <name type="scientific">Enterococcus avium</name>
    <name type="common">Streptococcus avium</name>
    <dbReference type="NCBI Taxonomy" id="33945"/>
    <lineage>
        <taxon>Bacteria</taxon>
        <taxon>Bacillati</taxon>
        <taxon>Bacillota</taxon>
        <taxon>Bacilli</taxon>
        <taxon>Lactobacillales</taxon>
        <taxon>Enterococcaceae</taxon>
        <taxon>Enterococcus</taxon>
    </lineage>
</organism>
<dbReference type="Pfam" id="PF01643">
    <property type="entry name" value="Acyl-ACP_TE"/>
    <property type="match status" value="1"/>
</dbReference>
<evidence type="ECO:0000313" key="11">
    <source>
        <dbReference type="Proteomes" id="UP000288388"/>
    </source>
</evidence>
<dbReference type="InterPro" id="IPR002864">
    <property type="entry name" value="Acyl-ACP_thioesterase_NHD"/>
</dbReference>
<evidence type="ECO:0000256" key="2">
    <source>
        <dbReference type="ARBA" id="ARBA00022516"/>
    </source>
</evidence>
<proteinExistence type="inferred from homology"/>
<protein>
    <submittedName>
        <fullName evidence="10">Acyl-[acyl-carrier-protein] thioesterase</fullName>
    </submittedName>
</protein>
<evidence type="ECO:0000256" key="6">
    <source>
        <dbReference type="ARBA" id="ARBA00023098"/>
    </source>
</evidence>
<reference evidence="10 11" key="1">
    <citation type="submission" date="2018-12" db="EMBL/GenBank/DDBJ databases">
        <title>A novel vanA-carrying plasmid in a clinical isolate of Enterococcus avium.</title>
        <authorList>
            <person name="Bernasconi O.J."/>
            <person name="Luzzaro F."/>
            <person name="Endimiani A."/>
        </authorList>
    </citation>
    <scope>NUCLEOTIDE SEQUENCE [LARGE SCALE GENOMIC DNA]</scope>
    <source>
        <strain evidence="10 11">LC0559/18</strain>
    </source>
</reference>
<keyword evidence="2" id="KW-0444">Lipid biosynthesis</keyword>
<keyword evidence="4" id="KW-0276">Fatty acid metabolism</keyword>
<evidence type="ECO:0000259" key="8">
    <source>
        <dbReference type="Pfam" id="PF01643"/>
    </source>
</evidence>
<evidence type="ECO:0000256" key="3">
    <source>
        <dbReference type="ARBA" id="ARBA00022801"/>
    </source>
</evidence>